<dbReference type="GO" id="GO:0006086">
    <property type="term" value="P:pyruvate decarboxylation to acetyl-CoA"/>
    <property type="evidence" value="ECO:0007669"/>
    <property type="project" value="TreeGrafter"/>
</dbReference>
<name>A0A6J7J6E2_9ZZZZ</name>
<evidence type="ECO:0000256" key="3">
    <source>
        <dbReference type="ARBA" id="ARBA00023052"/>
    </source>
</evidence>
<dbReference type="CDD" id="cd02000">
    <property type="entry name" value="TPP_E1_PDC_ADC_BCADC"/>
    <property type="match status" value="1"/>
</dbReference>
<keyword evidence="2" id="KW-0560">Oxidoreductase</keyword>
<comment type="cofactor">
    <cofactor evidence="1">
        <name>thiamine diphosphate</name>
        <dbReference type="ChEBI" id="CHEBI:58937"/>
    </cofactor>
</comment>
<evidence type="ECO:0000256" key="2">
    <source>
        <dbReference type="ARBA" id="ARBA00023002"/>
    </source>
</evidence>
<dbReference type="InterPro" id="IPR050642">
    <property type="entry name" value="PDH_E1_Alpha_Subunit"/>
</dbReference>
<reference evidence="5" key="1">
    <citation type="submission" date="2020-05" db="EMBL/GenBank/DDBJ databases">
        <authorList>
            <person name="Chiriac C."/>
            <person name="Salcher M."/>
            <person name="Ghai R."/>
            <person name="Kavagutti S V."/>
        </authorList>
    </citation>
    <scope>NUCLEOTIDE SEQUENCE</scope>
</reference>
<dbReference type="PANTHER" id="PTHR11516:SF60">
    <property type="entry name" value="PYRUVATE DEHYDROGENASE E1 COMPONENT SUBUNIT ALPHA"/>
    <property type="match status" value="1"/>
</dbReference>
<proteinExistence type="predicted"/>
<dbReference type="Pfam" id="PF00676">
    <property type="entry name" value="E1_dh"/>
    <property type="match status" value="1"/>
</dbReference>
<protein>
    <submittedName>
        <fullName evidence="5">Unannotated protein</fullName>
    </submittedName>
</protein>
<gene>
    <name evidence="5" type="ORF">UFOPK3720_01156</name>
</gene>
<evidence type="ECO:0000313" key="5">
    <source>
        <dbReference type="EMBL" id="CAB4938825.1"/>
    </source>
</evidence>
<dbReference type="InterPro" id="IPR001017">
    <property type="entry name" value="DH_E1"/>
</dbReference>
<organism evidence="5">
    <name type="scientific">freshwater metagenome</name>
    <dbReference type="NCBI Taxonomy" id="449393"/>
    <lineage>
        <taxon>unclassified sequences</taxon>
        <taxon>metagenomes</taxon>
        <taxon>ecological metagenomes</taxon>
    </lineage>
</organism>
<feature type="domain" description="Dehydrogenase E1 component" evidence="4">
    <location>
        <begin position="39"/>
        <end position="338"/>
    </location>
</feature>
<dbReference type="GO" id="GO:0004739">
    <property type="term" value="F:pyruvate dehydrogenase (acetyl-transferring) activity"/>
    <property type="evidence" value="ECO:0007669"/>
    <property type="project" value="TreeGrafter"/>
</dbReference>
<dbReference type="PANTHER" id="PTHR11516">
    <property type="entry name" value="PYRUVATE DEHYDROGENASE E1 COMPONENT, ALPHA SUBUNIT BACTERIAL AND ORGANELLAR"/>
    <property type="match status" value="1"/>
</dbReference>
<dbReference type="AlphaFoldDB" id="A0A6J7J6E2"/>
<keyword evidence="3" id="KW-0786">Thiamine pyrophosphate</keyword>
<dbReference type="InterPro" id="IPR029061">
    <property type="entry name" value="THDP-binding"/>
</dbReference>
<accession>A0A6J7J6E2</accession>
<dbReference type="EMBL" id="CAFBNB010000227">
    <property type="protein sequence ID" value="CAB4938825.1"/>
    <property type="molecule type" value="Genomic_DNA"/>
</dbReference>
<dbReference type="SUPFAM" id="SSF52518">
    <property type="entry name" value="Thiamin diphosphate-binding fold (THDP-binding)"/>
    <property type="match status" value="1"/>
</dbReference>
<sequence>MTETSAPSATIGPLLGVTYGPPEGYAAEVTRELVLDLHRRMVRIRLFEESAGKLVESGDMPGFLHLYVGQEAVAAGVMSVLGDIDQITSTHRGHGHAIAKGAEFRPMFAELYGKTTGYCKGRGGSMHIVDMSRGMLGANAIVGGGIPIAIGAAFAAQYRGDGSVAASFFGDGATNIGAFHESVNMAAVWDLPVIFVCENNGYAEFTAQGNHMRLEDIAERANSYGIPGVVVDGMDALAVRAVATEAVARAKRGEGPTLIEAKTYRYFDHQGIKGMRIPYRDPAEVEAWKERDAIRLLEVIGTERGLATAEDFAAIWSQTQEEIADAIEFARNSPDPDPADILDDVYTV</sequence>
<evidence type="ECO:0000259" key="4">
    <source>
        <dbReference type="Pfam" id="PF00676"/>
    </source>
</evidence>
<dbReference type="Gene3D" id="3.40.50.970">
    <property type="match status" value="1"/>
</dbReference>
<evidence type="ECO:0000256" key="1">
    <source>
        <dbReference type="ARBA" id="ARBA00001964"/>
    </source>
</evidence>